<keyword evidence="2" id="KW-1185">Reference proteome</keyword>
<reference evidence="1 2" key="1">
    <citation type="submission" date="2019-05" db="EMBL/GenBank/DDBJ databases">
        <title>Another draft genome of Portunus trituberculatus and its Hox gene families provides insights of decapod evolution.</title>
        <authorList>
            <person name="Jeong J.-H."/>
            <person name="Song I."/>
            <person name="Kim S."/>
            <person name="Choi T."/>
            <person name="Kim D."/>
            <person name="Ryu S."/>
            <person name="Kim W."/>
        </authorList>
    </citation>
    <scope>NUCLEOTIDE SEQUENCE [LARGE SCALE GENOMIC DNA]</scope>
    <source>
        <tissue evidence="1">Muscle</tissue>
    </source>
</reference>
<name>A0A5B7CY71_PORTR</name>
<evidence type="ECO:0000313" key="2">
    <source>
        <dbReference type="Proteomes" id="UP000324222"/>
    </source>
</evidence>
<sequence length="77" mass="8960">MSMIPEIVVGGVKEELPGIVDDMEEPCLLGLDWCRPQKNEDEGETICCFLKMLLNRLRALWVVQMLRMRDWSYTDEA</sequence>
<accession>A0A5B7CY71</accession>
<organism evidence="1 2">
    <name type="scientific">Portunus trituberculatus</name>
    <name type="common">Swimming crab</name>
    <name type="synonym">Neptunus trituberculatus</name>
    <dbReference type="NCBI Taxonomy" id="210409"/>
    <lineage>
        <taxon>Eukaryota</taxon>
        <taxon>Metazoa</taxon>
        <taxon>Ecdysozoa</taxon>
        <taxon>Arthropoda</taxon>
        <taxon>Crustacea</taxon>
        <taxon>Multicrustacea</taxon>
        <taxon>Malacostraca</taxon>
        <taxon>Eumalacostraca</taxon>
        <taxon>Eucarida</taxon>
        <taxon>Decapoda</taxon>
        <taxon>Pleocyemata</taxon>
        <taxon>Brachyura</taxon>
        <taxon>Eubrachyura</taxon>
        <taxon>Portunoidea</taxon>
        <taxon>Portunidae</taxon>
        <taxon>Portuninae</taxon>
        <taxon>Portunus</taxon>
    </lineage>
</organism>
<proteinExistence type="predicted"/>
<dbReference type="EMBL" id="VSRR010000299">
    <property type="protein sequence ID" value="MPC13694.1"/>
    <property type="molecule type" value="Genomic_DNA"/>
</dbReference>
<gene>
    <name evidence="1" type="ORF">E2C01_006437</name>
</gene>
<evidence type="ECO:0000313" key="1">
    <source>
        <dbReference type="EMBL" id="MPC13694.1"/>
    </source>
</evidence>
<dbReference type="AlphaFoldDB" id="A0A5B7CY71"/>
<dbReference type="Proteomes" id="UP000324222">
    <property type="component" value="Unassembled WGS sequence"/>
</dbReference>
<comment type="caution">
    <text evidence="1">The sequence shown here is derived from an EMBL/GenBank/DDBJ whole genome shotgun (WGS) entry which is preliminary data.</text>
</comment>
<protein>
    <submittedName>
        <fullName evidence="1">Uncharacterized protein</fullName>
    </submittedName>
</protein>